<dbReference type="InterPro" id="IPR002220">
    <property type="entry name" value="DapA-like"/>
</dbReference>
<keyword evidence="5 12" id="KW-0963">Cytoplasm</keyword>
<gene>
    <name evidence="12" type="primary">dapA</name>
    <name evidence="16" type="ORF">DSM02_1463</name>
</gene>
<feature type="site" description="Part of a proton relay during catalysis" evidence="12">
    <location>
        <position position="109"/>
    </location>
</feature>
<dbReference type="InterPro" id="IPR005263">
    <property type="entry name" value="DapA"/>
</dbReference>
<dbReference type="Proteomes" id="UP000289859">
    <property type="component" value="Unassembled WGS sequence"/>
</dbReference>
<keyword evidence="7 12" id="KW-0220">Diaminopimelate biosynthesis</keyword>
<evidence type="ECO:0000256" key="11">
    <source>
        <dbReference type="ARBA" id="ARBA00047836"/>
    </source>
</evidence>
<dbReference type="CDD" id="cd00950">
    <property type="entry name" value="DHDPS"/>
    <property type="match status" value="1"/>
</dbReference>
<evidence type="ECO:0000256" key="12">
    <source>
        <dbReference type="HAMAP-Rule" id="MF_00418"/>
    </source>
</evidence>
<protein>
    <recommendedName>
        <fullName evidence="4 12">4-hydroxy-tetrahydrodipicolinate synthase</fullName>
        <shortName evidence="12">HTPA synthase</shortName>
        <ecNumber evidence="4 12">4.3.3.7</ecNumber>
    </recommendedName>
</protein>
<evidence type="ECO:0000256" key="9">
    <source>
        <dbReference type="ARBA" id="ARBA00023239"/>
    </source>
</evidence>
<evidence type="ECO:0000313" key="17">
    <source>
        <dbReference type="Proteomes" id="UP000289859"/>
    </source>
</evidence>
<dbReference type="GO" id="GO:0008840">
    <property type="term" value="F:4-hydroxy-tetrahydrodipicolinate synthase activity"/>
    <property type="evidence" value="ECO:0007669"/>
    <property type="project" value="UniProtKB-UniRule"/>
</dbReference>
<comment type="catalytic activity">
    <reaction evidence="11 12">
        <text>L-aspartate 4-semialdehyde + pyruvate = (2S,4S)-4-hydroxy-2,3,4,5-tetrahydrodipicolinate + H2O + H(+)</text>
        <dbReference type="Rhea" id="RHEA:34171"/>
        <dbReference type="ChEBI" id="CHEBI:15361"/>
        <dbReference type="ChEBI" id="CHEBI:15377"/>
        <dbReference type="ChEBI" id="CHEBI:15378"/>
        <dbReference type="ChEBI" id="CHEBI:67139"/>
        <dbReference type="ChEBI" id="CHEBI:537519"/>
        <dbReference type="EC" id="4.3.3.7"/>
    </reaction>
</comment>
<feature type="site" description="Part of a proton relay during catalysis" evidence="12">
    <location>
        <position position="46"/>
    </location>
</feature>
<dbReference type="HAMAP" id="MF_00418">
    <property type="entry name" value="DapA"/>
    <property type="match status" value="1"/>
</dbReference>
<dbReference type="NCBIfam" id="TIGR00674">
    <property type="entry name" value="dapA"/>
    <property type="match status" value="1"/>
</dbReference>
<evidence type="ECO:0000256" key="15">
    <source>
        <dbReference type="PIRSR" id="PIRSR001365-2"/>
    </source>
</evidence>
<comment type="subcellular location">
    <subcellularLocation>
        <location evidence="12">Cytoplasm</location>
    </subcellularLocation>
</comment>
<dbReference type="GO" id="GO:0009089">
    <property type="term" value="P:lysine biosynthetic process via diaminopimelate"/>
    <property type="evidence" value="ECO:0007669"/>
    <property type="project" value="UniProtKB-UniRule"/>
</dbReference>
<comment type="function">
    <text evidence="1 12">Catalyzes the condensation of (S)-aspartate-beta-semialdehyde [(S)-ASA] and pyruvate to 4-hydroxy-tetrahydrodipicolinate (HTPA).</text>
</comment>
<dbReference type="SMART" id="SM01130">
    <property type="entry name" value="DHDPS"/>
    <property type="match status" value="1"/>
</dbReference>
<dbReference type="GO" id="GO:0019877">
    <property type="term" value="P:diaminopimelate biosynthetic process"/>
    <property type="evidence" value="ECO:0007669"/>
    <property type="project" value="UniProtKB-UniRule"/>
</dbReference>
<dbReference type="PROSITE" id="PS00666">
    <property type="entry name" value="DHDPS_2"/>
    <property type="match status" value="1"/>
</dbReference>
<name>A0A4Q0PBT3_9FLAO</name>
<sequence length="293" mass="31108">MQELKGTGVALATPFNEDLSLDLNGLGELVEYNISGGVDYLVVMGTTAENATLTSAEKDKVIAKVIEVNAGRLPLVLGVGGNNTTALIEELKTRDFTDFKAILSVSPYYNRPTQAGIYAHYLAIAKASPLPIILYNVPGRTGSNVLPETVIKLANNSENIIGVKEAAGDLAQMMRLIKDRPDGFLVLSGDDLLALPTVSAGGDGVISVLAQGLPGVFSEMMKQGLQSNFNEAYKKHYTLMPAVDLIFAEGNPAGIKALLASKKICNDSVRLPLVPATETLKQNIATYLSETGL</sequence>
<evidence type="ECO:0000256" key="2">
    <source>
        <dbReference type="ARBA" id="ARBA00005120"/>
    </source>
</evidence>
<evidence type="ECO:0000256" key="13">
    <source>
        <dbReference type="PIRNR" id="PIRNR001365"/>
    </source>
</evidence>
<feature type="active site" description="Schiff-base intermediate with substrate" evidence="12 14">
    <location>
        <position position="164"/>
    </location>
</feature>
<evidence type="ECO:0000256" key="6">
    <source>
        <dbReference type="ARBA" id="ARBA00022605"/>
    </source>
</evidence>
<dbReference type="Pfam" id="PF00701">
    <property type="entry name" value="DHDPS"/>
    <property type="match status" value="1"/>
</dbReference>
<evidence type="ECO:0000256" key="7">
    <source>
        <dbReference type="ARBA" id="ARBA00022915"/>
    </source>
</evidence>
<dbReference type="UniPathway" id="UPA00034">
    <property type="reaction ID" value="UER00017"/>
</dbReference>
<reference evidence="16 17" key="1">
    <citation type="submission" date="2018-07" db="EMBL/GenBank/DDBJ databases">
        <title>Leeuwenhoekiella genomics.</title>
        <authorList>
            <person name="Tahon G."/>
            <person name="Willems A."/>
        </authorList>
    </citation>
    <scope>NUCLEOTIDE SEQUENCE [LARGE SCALE GENOMIC DNA]</scope>
    <source>
        <strain evidence="16 17">LMG 29608</strain>
    </source>
</reference>
<accession>A0A4Q0PBT3</accession>
<feature type="active site" description="Proton donor/acceptor" evidence="12 14">
    <location>
        <position position="135"/>
    </location>
</feature>
<keyword evidence="8 12" id="KW-0457">Lysine biosynthesis</keyword>
<dbReference type="GO" id="GO:0005829">
    <property type="term" value="C:cytosol"/>
    <property type="evidence" value="ECO:0007669"/>
    <property type="project" value="TreeGrafter"/>
</dbReference>
<dbReference type="PANTHER" id="PTHR12128">
    <property type="entry name" value="DIHYDRODIPICOLINATE SYNTHASE"/>
    <property type="match status" value="1"/>
</dbReference>
<dbReference type="SUPFAM" id="SSF51569">
    <property type="entry name" value="Aldolase"/>
    <property type="match status" value="1"/>
</dbReference>
<evidence type="ECO:0000256" key="1">
    <source>
        <dbReference type="ARBA" id="ARBA00003294"/>
    </source>
</evidence>
<evidence type="ECO:0000313" key="16">
    <source>
        <dbReference type="EMBL" id="RXG23978.1"/>
    </source>
</evidence>
<dbReference type="Gene3D" id="3.20.20.70">
    <property type="entry name" value="Aldolase class I"/>
    <property type="match status" value="1"/>
</dbReference>
<evidence type="ECO:0000256" key="10">
    <source>
        <dbReference type="ARBA" id="ARBA00023270"/>
    </source>
</evidence>
<dbReference type="PANTHER" id="PTHR12128:SF66">
    <property type="entry name" value="4-HYDROXY-2-OXOGLUTARATE ALDOLASE, MITOCHONDRIAL"/>
    <property type="match status" value="1"/>
</dbReference>
<comment type="caution">
    <text evidence="12">Was originally thought to be a dihydrodipicolinate synthase (DHDPS), catalyzing the condensation of (S)-aspartate-beta-semialdehyde [(S)-ASA] and pyruvate to dihydrodipicolinate (DHDP). However, it was shown in E.coli that the product of the enzymatic reaction is not dihydrodipicolinate but in fact (4S)-4-hydroxy-2,3,4,5-tetrahydro-(2S)-dipicolinic acid (HTPA), and that the consecutive dehydration reaction leading to DHDP is not spontaneous but catalyzed by DapB.</text>
</comment>
<organism evidence="16 17">
    <name type="scientific">Leeuwenhoekiella polynyae</name>
    <dbReference type="NCBI Taxonomy" id="1550906"/>
    <lineage>
        <taxon>Bacteria</taxon>
        <taxon>Pseudomonadati</taxon>
        <taxon>Bacteroidota</taxon>
        <taxon>Flavobacteriia</taxon>
        <taxon>Flavobacteriales</taxon>
        <taxon>Flavobacteriaceae</taxon>
        <taxon>Leeuwenhoekiella</taxon>
    </lineage>
</organism>
<comment type="caution">
    <text evidence="16">The sequence shown here is derived from an EMBL/GenBank/DDBJ whole genome shotgun (WGS) entry which is preliminary data.</text>
</comment>
<dbReference type="AlphaFoldDB" id="A0A4Q0PBT3"/>
<evidence type="ECO:0000256" key="3">
    <source>
        <dbReference type="ARBA" id="ARBA00007592"/>
    </source>
</evidence>
<evidence type="ECO:0000256" key="14">
    <source>
        <dbReference type="PIRSR" id="PIRSR001365-1"/>
    </source>
</evidence>
<keyword evidence="9 12" id="KW-0456">Lyase</keyword>
<feature type="binding site" evidence="12 15">
    <location>
        <position position="206"/>
    </location>
    <ligand>
        <name>pyruvate</name>
        <dbReference type="ChEBI" id="CHEBI:15361"/>
    </ligand>
</feature>
<comment type="pathway">
    <text evidence="2 12">Amino-acid biosynthesis; L-lysine biosynthesis via DAP pathway; (S)-tetrahydrodipicolinate from L-aspartate: step 3/4.</text>
</comment>
<feature type="binding site" evidence="12 15">
    <location>
        <position position="47"/>
    </location>
    <ligand>
        <name>pyruvate</name>
        <dbReference type="ChEBI" id="CHEBI:15361"/>
    </ligand>
</feature>
<comment type="subunit">
    <text evidence="12">Homotetramer; dimer of dimers.</text>
</comment>
<keyword evidence="17" id="KW-1185">Reference proteome</keyword>
<dbReference type="OrthoDB" id="9782828at2"/>
<dbReference type="InterPro" id="IPR013785">
    <property type="entry name" value="Aldolase_TIM"/>
</dbReference>
<dbReference type="RefSeq" id="WP_128764981.1">
    <property type="nucleotide sequence ID" value="NZ_JBHUOO010000047.1"/>
</dbReference>
<comment type="similarity">
    <text evidence="3 12 13">Belongs to the DapA family.</text>
</comment>
<evidence type="ECO:0000256" key="4">
    <source>
        <dbReference type="ARBA" id="ARBA00012086"/>
    </source>
</evidence>
<dbReference type="InterPro" id="IPR020625">
    <property type="entry name" value="Schiff_base-form_aldolases_AS"/>
</dbReference>
<proteinExistence type="inferred from homology"/>
<evidence type="ECO:0000256" key="5">
    <source>
        <dbReference type="ARBA" id="ARBA00022490"/>
    </source>
</evidence>
<dbReference type="EMBL" id="QOVK01000004">
    <property type="protein sequence ID" value="RXG23978.1"/>
    <property type="molecule type" value="Genomic_DNA"/>
</dbReference>
<dbReference type="PIRSF" id="PIRSF001365">
    <property type="entry name" value="DHDPS"/>
    <property type="match status" value="1"/>
</dbReference>
<dbReference type="PRINTS" id="PR00146">
    <property type="entry name" value="DHPICSNTHASE"/>
</dbReference>
<evidence type="ECO:0000256" key="8">
    <source>
        <dbReference type="ARBA" id="ARBA00023154"/>
    </source>
</evidence>
<dbReference type="EC" id="4.3.3.7" evidence="4 12"/>
<keyword evidence="10 12" id="KW-0704">Schiff base</keyword>
<keyword evidence="6 12" id="KW-0028">Amino-acid biosynthesis</keyword>